<dbReference type="GO" id="GO:0016491">
    <property type="term" value="F:oxidoreductase activity"/>
    <property type="evidence" value="ECO:0007669"/>
    <property type="project" value="UniProtKB-KW"/>
</dbReference>
<dbReference type="PANTHER" id="PTHR43364:SF4">
    <property type="entry name" value="NAD(P)-LINKED OXIDOREDUCTASE SUPERFAMILY PROTEIN"/>
    <property type="match status" value="1"/>
</dbReference>
<proteinExistence type="predicted"/>
<dbReference type="InterPro" id="IPR023210">
    <property type="entry name" value="NADP_OxRdtase_dom"/>
</dbReference>
<dbReference type="InterPro" id="IPR036812">
    <property type="entry name" value="NAD(P)_OxRdtase_dom_sf"/>
</dbReference>
<name>A0AAD9ZBP0_9LECA</name>
<reference evidence="3" key="1">
    <citation type="submission" date="2022-11" db="EMBL/GenBank/DDBJ databases">
        <title>Chromosomal genome sequence assembly and mating type (MAT) locus characterization of the leprose asexual lichenized fungus Lepraria neglecta (Nyl.) Erichsen.</title>
        <authorList>
            <person name="Allen J.L."/>
            <person name="Pfeffer B."/>
        </authorList>
    </citation>
    <scope>NUCLEOTIDE SEQUENCE</scope>
    <source>
        <strain evidence="3">Allen 5258</strain>
    </source>
</reference>
<dbReference type="Pfam" id="PF00248">
    <property type="entry name" value="Aldo_ket_red"/>
    <property type="match status" value="1"/>
</dbReference>
<accession>A0AAD9ZBP0</accession>
<comment type="caution">
    <text evidence="3">The sequence shown here is derived from an EMBL/GenBank/DDBJ whole genome shotgun (WGS) entry which is preliminary data.</text>
</comment>
<dbReference type="Gene3D" id="3.20.20.100">
    <property type="entry name" value="NADP-dependent oxidoreductase domain"/>
    <property type="match status" value="1"/>
</dbReference>
<feature type="domain" description="NADP-dependent oxidoreductase" evidence="2">
    <location>
        <begin position="142"/>
        <end position="316"/>
    </location>
</feature>
<evidence type="ECO:0000313" key="4">
    <source>
        <dbReference type="Proteomes" id="UP001276659"/>
    </source>
</evidence>
<organism evidence="3 4">
    <name type="scientific">Lepraria neglecta</name>
    <dbReference type="NCBI Taxonomy" id="209136"/>
    <lineage>
        <taxon>Eukaryota</taxon>
        <taxon>Fungi</taxon>
        <taxon>Dikarya</taxon>
        <taxon>Ascomycota</taxon>
        <taxon>Pezizomycotina</taxon>
        <taxon>Lecanoromycetes</taxon>
        <taxon>OSLEUM clade</taxon>
        <taxon>Lecanoromycetidae</taxon>
        <taxon>Lecanorales</taxon>
        <taxon>Lecanorineae</taxon>
        <taxon>Stereocaulaceae</taxon>
        <taxon>Lepraria</taxon>
    </lineage>
</organism>
<evidence type="ECO:0000259" key="2">
    <source>
        <dbReference type="Pfam" id="PF00248"/>
    </source>
</evidence>
<sequence>MSRVKVIFGVASWGSRPLETSQGYLDILKEHNVKDLDTAHIYTGSEKALGELGAPANFVIHSKAPGFASGALKRDSILAAAKQTFEQLAVKSILIRPLKRRWKPCKKSMRLADSNMYVNGRSAVDRSCRMSRFSTLMFFIKFGLSNFKPEDVRQIYDFAKSKGYVLPTVYQGNYNPVARHYDTILFPLLRELNIAFYAYSPIAGGFLVKDAETLRKGGGVGRWDPNDRIGALYHHQYNRPLLIEALSEWESIANDAGVSKAALAYRWVTYNSTLKPEYGDGIIIGASRHEQLLETLRAIEDGPLETSIAKRIDKVWDLVKEQAPVDNYHRGNL</sequence>
<dbReference type="SUPFAM" id="SSF51430">
    <property type="entry name" value="NAD(P)-linked oxidoreductase"/>
    <property type="match status" value="1"/>
</dbReference>
<keyword evidence="1" id="KW-0560">Oxidoreductase</keyword>
<keyword evidence="4" id="KW-1185">Reference proteome</keyword>
<evidence type="ECO:0000256" key="1">
    <source>
        <dbReference type="ARBA" id="ARBA00023002"/>
    </source>
</evidence>
<evidence type="ECO:0000313" key="3">
    <source>
        <dbReference type="EMBL" id="KAK3175029.1"/>
    </source>
</evidence>
<dbReference type="Proteomes" id="UP001276659">
    <property type="component" value="Unassembled WGS sequence"/>
</dbReference>
<gene>
    <name evidence="3" type="ORF">OEA41_002275</name>
</gene>
<protein>
    <recommendedName>
        <fullName evidence="2">NADP-dependent oxidoreductase domain-containing protein</fullName>
    </recommendedName>
</protein>
<dbReference type="AlphaFoldDB" id="A0AAD9ZBP0"/>
<dbReference type="EMBL" id="JASNWA010000006">
    <property type="protein sequence ID" value="KAK3175029.1"/>
    <property type="molecule type" value="Genomic_DNA"/>
</dbReference>
<dbReference type="PANTHER" id="PTHR43364">
    <property type="entry name" value="NADH-SPECIFIC METHYLGLYOXAL REDUCTASE-RELATED"/>
    <property type="match status" value="1"/>
</dbReference>
<dbReference type="InterPro" id="IPR050523">
    <property type="entry name" value="AKR_Detox_Biosynth"/>
</dbReference>